<sequence>MSQQSAQALAKLLLNVAKWSTALGVGGAALQSSMYTVDGGERAVIFDRYRGVLRDVISEGTHFLVPILQYPIIYDVRTRARNISSVTGTKDLQMVNMTLRILSKPRTDKLPDIWMMLGLDWDEKVLPSIGTEVVKAVVAQYNAEQLLTQREKVSRAVRETLVQRAAMFNILLDDVAITHLSFGTEFTKAVESKQVAEQEAERAKFLVDKADQERKAAVTRAEGESEAARLITEATAKAGPGMIELRRIEAAKEIAATMAKSRNVVYLPQTGNMLLGINPNQ</sequence>
<dbReference type="GO" id="GO:0005743">
    <property type="term" value="C:mitochondrial inner membrane"/>
    <property type="evidence" value="ECO:0007669"/>
    <property type="project" value="UniProtKB-SubCell"/>
</dbReference>
<keyword evidence="8" id="KW-1185">Reference proteome</keyword>
<feature type="chain" id="PRO_5035730858" description="Prohibitin" evidence="5">
    <location>
        <begin position="25"/>
        <end position="281"/>
    </location>
</feature>
<keyword evidence="4" id="KW-0999">Mitochondrion inner membrane</keyword>
<comment type="caution">
    <text evidence="7">The sequence shown here is derived from an EMBL/GenBank/DDBJ whole genome shotgun (WGS) entry which is preliminary data.</text>
</comment>
<accession>A0A8S1J1A6</accession>
<dbReference type="CDD" id="cd03401">
    <property type="entry name" value="SPFH_prohibitin"/>
    <property type="match status" value="1"/>
</dbReference>
<comment type="subunit">
    <text evidence="3">Component of a prohibitin multimeric complex in mitochondrial membranes.</text>
</comment>
<dbReference type="SUPFAM" id="SSF117892">
    <property type="entry name" value="Band 7/SPFH domain"/>
    <property type="match status" value="1"/>
</dbReference>
<keyword evidence="4" id="KW-0472">Membrane</keyword>
<evidence type="ECO:0000313" key="8">
    <source>
        <dbReference type="Proteomes" id="UP000708148"/>
    </source>
</evidence>
<name>A0A8S1J1A6_9CHLO</name>
<comment type="similarity">
    <text evidence="2 4">Belongs to the prohibitin family.</text>
</comment>
<dbReference type="Pfam" id="PF01145">
    <property type="entry name" value="Band_7"/>
    <property type="match status" value="1"/>
</dbReference>
<dbReference type="PANTHER" id="PTHR23222">
    <property type="entry name" value="PROHIBITIN"/>
    <property type="match status" value="1"/>
</dbReference>
<evidence type="ECO:0000256" key="1">
    <source>
        <dbReference type="ARBA" id="ARBA00004140"/>
    </source>
</evidence>
<dbReference type="SMART" id="SM00244">
    <property type="entry name" value="PHB"/>
    <property type="match status" value="1"/>
</dbReference>
<evidence type="ECO:0000256" key="5">
    <source>
        <dbReference type="SAM" id="SignalP"/>
    </source>
</evidence>
<keyword evidence="5" id="KW-0732">Signal</keyword>
<dbReference type="GO" id="GO:0007005">
    <property type="term" value="P:mitochondrion organization"/>
    <property type="evidence" value="ECO:0007669"/>
    <property type="project" value="TreeGrafter"/>
</dbReference>
<dbReference type="InterPro" id="IPR036013">
    <property type="entry name" value="Band_7/SPFH_dom_sf"/>
</dbReference>
<feature type="domain" description="Band 7" evidence="6">
    <location>
        <begin position="33"/>
        <end position="194"/>
    </location>
</feature>
<evidence type="ECO:0000256" key="4">
    <source>
        <dbReference type="RuleBase" id="RU366048"/>
    </source>
</evidence>
<dbReference type="AlphaFoldDB" id="A0A8S1J1A6"/>
<dbReference type="InterPro" id="IPR001107">
    <property type="entry name" value="Band_7"/>
</dbReference>
<dbReference type="PANTHER" id="PTHR23222:SF0">
    <property type="entry name" value="PROHIBITIN 1"/>
    <property type="match status" value="1"/>
</dbReference>
<comment type="subcellular location">
    <subcellularLocation>
        <location evidence="1">Mitochondrion inner membrane</location>
        <topology evidence="1">Single-pass type II membrane protein</topology>
    </subcellularLocation>
</comment>
<keyword evidence="4" id="KW-0496">Mitochondrion</keyword>
<dbReference type="Proteomes" id="UP000708148">
    <property type="component" value="Unassembled WGS sequence"/>
</dbReference>
<feature type="signal peptide" evidence="5">
    <location>
        <begin position="1"/>
        <end position="24"/>
    </location>
</feature>
<dbReference type="EMBL" id="CAJHUC010001472">
    <property type="protein sequence ID" value="CAD7701255.1"/>
    <property type="molecule type" value="Genomic_DNA"/>
</dbReference>
<evidence type="ECO:0000313" key="7">
    <source>
        <dbReference type="EMBL" id="CAD7701255.1"/>
    </source>
</evidence>
<gene>
    <name evidence="7" type="ORF">OSTQU699_LOCUS6614</name>
</gene>
<dbReference type="OrthoDB" id="275637at2759"/>
<dbReference type="PRINTS" id="PR00679">
    <property type="entry name" value="PROHIBITIN"/>
</dbReference>
<dbReference type="Gene3D" id="3.30.479.30">
    <property type="entry name" value="Band 7 domain"/>
    <property type="match status" value="1"/>
</dbReference>
<evidence type="ECO:0000256" key="2">
    <source>
        <dbReference type="ARBA" id="ARBA00009658"/>
    </source>
</evidence>
<evidence type="ECO:0000259" key="6">
    <source>
        <dbReference type="SMART" id="SM00244"/>
    </source>
</evidence>
<reference evidence="7" key="1">
    <citation type="submission" date="2020-12" db="EMBL/GenBank/DDBJ databases">
        <authorList>
            <person name="Iha C."/>
        </authorList>
    </citation>
    <scope>NUCLEOTIDE SEQUENCE</scope>
</reference>
<evidence type="ECO:0000256" key="3">
    <source>
        <dbReference type="ARBA" id="ARBA00011786"/>
    </source>
</evidence>
<dbReference type="FunFam" id="3.30.479.30:FF:000001">
    <property type="entry name" value="Prohibitin 2"/>
    <property type="match status" value="1"/>
</dbReference>
<proteinExistence type="inferred from homology"/>
<dbReference type="InterPro" id="IPR000163">
    <property type="entry name" value="Prohibitin"/>
</dbReference>
<organism evidence="7 8">
    <name type="scientific">Ostreobium quekettii</name>
    <dbReference type="NCBI Taxonomy" id="121088"/>
    <lineage>
        <taxon>Eukaryota</taxon>
        <taxon>Viridiplantae</taxon>
        <taxon>Chlorophyta</taxon>
        <taxon>core chlorophytes</taxon>
        <taxon>Ulvophyceae</taxon>
        <taxon>TCBD clade</taxon>
        <taxon>Bryopsidales</taxon>
        <taxon>Ostreobineae</taxon>
        <taxon>Ostreobiaceae</taxon>
        <taxon>Ostreobium</taxon>
    </lineage>
</organism>
<protein>
    <recommendedName>
        <fullName evidence="4">Prohibitin</fullName>
    </recommendedName>
</protein>